<dbReference type="InterPro" id="IPR039518">
    <property type="entry name" value="WhiA_LAGLIDADG_dom"/>
</dbReference>
<keyword evidence="2 4" id="KW-0238">DNA-binding</keyword>
<dbReference type="HAMAP" id="MF_01420">
    <property type="entry name" value="HTH_type_WhiA"/>
    <property type="match status" value="1"/>
</dbReference>
<dbReference type="InterPro" id="IPR023054">
    <property type="entry name" value="Sporulation_regulator_WhiA_C"/>
</dbReference>
<comment type="caution">
    <text evidence="8">The sequence shown here is derived from an EMBL/GenBank/DDBJ whole genome shotgun (WGS) entry which is preliminary data.</text>
</comment>
<sequence>MSFAEEVKNEAAHIPVEDAACRTAELAALLCMGGSLLPGSDGCAGLEFSTSNNAVARKALSMWRHSFSIRPEVLVRRGRRLRKKNYYILRIPPAMESTAALRSLTLFPAEEAFQGLELRRDDCRRSFLRGAFMGGGSVNQPQGDYHLELMTGNKEFARLLLKLMHHFHLSAKMTDRKGDYLVYVKEGNGVSSFLQQIGAVQAYLKFESVRVVKDMRNNVNRVVNCETANLQKTVNAAVRQTADIERIRDSGRYHLLSPRLQEAAELRLAHPEATMGEIAALSGITKSGLSHRFKKIATIAKEIEGMEHHEITNTQ</sequence>
<keyword evidence="1 4" id="KW-0132">Cell division</keyword>
<feature type="domain" description="Sporulation regulator WhiA C-terminal" evidence="5">
    <location>
        <begin position="219"/>
        <end position="300"/>
    </location>
</feature>
<dbReference type="SUPFAM" id="SSF55608">
    <property type="entry name" value="Homing endonucleases"/>
    <property type="match status" value="1"/>
</dbReference>
<feature type="domain" description="WhiA LAGLIDADG-like" evidence="7">
    <location>
        <begin position="125"/>
        <end position="216"/>
    </location>
</feature>
<dbReference type="Pfam" id="PF02650">
    <property type="entry name" value="HTH_WhiA"/>
    <property type="match status" value="1"/>
</dbReference>
<comment type="similarity">
    <text evidence="4">Belongs to the WhiA family.</text>
</comment>
<name>A0A848BVG8_9FIRM</name>
<dbReference type="Gene3D" id="3.10.28.10">
    <property type="entry name" value="Homing endonucleases"/>
    <property type="match status" value="1"/>
</dbReference>
<dbReference type="InterPro" id="IPR003802">
    <property type="entry name" value="Sporulation_regulator_WhiA"/>
</dbReference>
<dbReference type="InterPro" id="IPR018478">
    <property type="entry name" value="Sporu_reg_WhiA_N_dom"/>
</dbReference>
<evidence type="ECO:0000313" key="9">
    <source>
        <dbReference type="Proteomes" id="UP000591071"/>
    </source>
</evidence>
<evidence type="ECO:0000313" key="8">
    <source>
        <dbReference type="EMBL" id="NME29240.1"/>
    </source>
</evidence>
<reference evidence="8 9" key="1">
    <citation type="submission" date="2020-04" db="EMBL/GenBank/DDBJ databases">
        <authorList>
            <person name="Hitch T.C.A."/>
            <person name="Wylensek D."/>
            <person name="Clavel T."/>
        </authorList>
    </citation>
    <scope>NUCLEOTIDE SEQUENCE [LARGE SCALE GENOMIC DNA]</scope>
    <source>
        <strain evidence="8 9">Oil-RF-744-FAT-WT-6-1</strain>
    </source>
</reference>
<dbReference type="InterPro" id="IPR027434">
    <property type="entry name" value="Homing_endonucl"/>
</dbReference>
<dbReference type="RefSeq" id="WP_170088058.1">
    <property type="nucleotide sequence ID" value="NZ_JABAFG010000026.1"/>
</dbReference>
<dbReference type="GO" id="GO:0043937">
    <property type="term" value="P:regulation of sporulation"/>
    <property type="evidence" value="ECO:0007669"/>
    <property type="project" value="InterPro"/>
</dbReference>
<dbReference type="Proteomes" id="UP000591071">
    <property type="component" value="Unassembled WGS sequence"/>
</dbReference>
<evidence type="ECO:0000259" key="5">
    <source>
        <dbReference type="Pfam" id="PF02650"/>
    </source>
</evidence>
<proteinExistence type="inferred from homology"/>
<comment type="function">
    <text evidence="4">Involved in cell division and chromosome segregation.</text>
</comment>
<evidence type="ECO:0000256" key="4">
    <source>
        <dbReference type="HAMAP-Rule" id="MF_01420"/>
    </source>
</evidence>
<dbReference type="EMBL" id="JABAFG010000026">
    <property type="protein sequence ID" value="NME29240.1"/>
    <property type="molecule type" value="Genomic_DNA"/>
</dbReference>
<dbReference type="GO" id="GO:0051301">
    <property type="term" value="P:cell division"/>
    <property type="evidence" value="ECO:0007669"/>
    <property type="project" value="UniProtKB-UniRule"/>
</dbReference>
<keyword evidence="3 4" id="KW-0131">Cell cycle</keyword>
<evidence type="ECO:0000259" key="7">
    <source>
        <dbReference type="Pfam" id="PF14527"/>
    </source>
</evidence>
<dbReference type="NCBIfam" id="TIGR00647">
    <property type="entry name" value="DNA_bind_WhiA"/>
    <property type="match status" value="1"/>
</dbReference>
<accession>A0A848BVG8</accession>
<dbReference type="GO" id="GO:0003677">
    <property type="term" value="F:DNA binding"/>
    <property type="evidence" value="ECO:0007669"/>
    <property type="project" value="UniProtKB-UniRule"/>
</dbReference>
<dbReference type="Pfam" id="PF14527">
    <property type="entry name" value="LAGLIDADG_WhiA"/>
    <property type="match status" value="1"/>
</dbReference>
<dbReference type="AlphaFoldDB" id="A0A848BVG8"/>
<protein>
    <recommendedName>
        <fullName evidence="4">Probable cell division protein WhiA</fullName>
    </recommendedName>
</protein>
<gene>
    <name evidence="4 8" type="primary">whiA</name>
    <name evidence="8" type="ORF">HF872_11540</name>
</gene>
<evidence type="ECO:0000256" key="2">
    <source>
        <dbReference type="ARBA" id="ARBA00023125"/>
    </source>
</evidence>
<dbReference type="PANTHER" id="PTHR37307">
    <property type="entry name" value="CELL DIVISION PROTEIN WHIA-RELATED"/>
    <property type="match status" value="1"/>
</dbReference>
<evidence type="ECO:0000256" key="1">
    <source>
        <dbReference type="ARBA" id="ARBA00022618"/>
    </source>
</evidence>
<organism evidence="8 9">
    <name type="scientific">Megasphaera hexanoica</name>
    <dbReference type="NCBI Taxonomy" id="1675036"/>
    <lineage>
        <taxon>Bacteria</taxon>
        <taxon>Bacillati</taxon>
        <taxon>Bacillota</taxon>
        <taxon>Negativicutes</taxon>
        <taxon>Veillonellales</taxon>
        <taxon>Veillonellaceae</taxon>
        <taxon>Megasphaera</taxon>
    </lineage>
</organism>
<dbReference type="PANTHER" id="PTHR37307:SF1">
    <property type="entry name" value="CELL DIVISION PROTEIN WHIA-RELATED"/>
    <property type="match status" value="1"/>
</dbReference>
<evidence type="ECO:0000256" key="3">
    <source>
        <dbReference type="ARBA" id="ARBA00023306"/>
    </source>
</evidence>
<feature type="domain" description="Sporulation transcription regulator WhiA N-terminal" evidence="6">
    <location>
        <begin position="20"/>
        <end position="97"/>
    </location>
</feature>
<evidence type="ECO:0000259" key="6">
    <source>
        <dbReference type="Pfam" id="PF10298"/>
    </source>
</evidence>
<dbReference type="Pfam" id="PF10298">
    <property type="entry name" value="WhiA_N"/>
    <property type="match status" value="1"/>
</dbReference>